<accession>A0A367RKJ5</accession>
<name>A0A367RKJ5_9NOSO</name>
<evidence type="ECO:0000256" key="1">
    <source>
        <dbReference type="SAM" id="MobiDB-lite"/>
    </source>
</evidence>
<dbReference type="Proteomes" id="UP000252107">
    <property type="component" value="Unassembled WGS sequence"/>
</dbReference>
<dbReference type="EMBL" id="LXQD01000149">
    <property type="protein sequence ID" value="RCJ36250.1"/>
    <property type="molecule type" value="Genomic_DNA"/>
</dbReference>
<feature type="region of interest" description="Disordered" evidence="1">
    <location>
        <begin position="224"/>
        <end position="264"/>
    </location>
</feature>
<evidence type="ECO:0000313" key="3">
    <source>
        <dbReference type="Proteomes" id="UP000252107"/>
    </source>
</evidence>
<organism evidence="2 3">
    <name type="scientific">Nostoc minutum NIES-26</name>
    <dbReference type="NCBI Taxonomy" id="1844469"/>
    <lineage>
        <taxon>Bacteria</taxon>
        <taxon>Bacillati</taxon>
        <taxon>Cyanobacteriota</taxon>
        <taxon>Cyanophyceae</taxon>
        <taxon>Nostocales</taxon>
        <taxon>Nostocaceae</taxon>
        <taxon>Nostoc</taxon>
    </lineage>
</organism>
<proteinExistence type="predicted"/>
<protein>
    <submittedName>
        <fullName evidence="2">Uncharacterized protein</fullName>
    </submittedName>
</protein>
<sequence length="264" mass="30389">MSEQVEQSEQQSQQNYFQAIGVISGKINFTEDKKLKIEIGRQEYPLISKPKAFEALKMCLKKKDTNEATLLVYPKVIHFPKPDQPHQMCFQLVAHQEAPSGLFEELNDGEFKLFGVWQFIPVCRTPCISIFKNFNPERLDFIKSAETSLKVKFMKASHLPIVWKDAIVPPFRFNPKVPKEEQAKRYFVQVKATFNPDKNIFIFDSLMGLPTEELPHFLKASKTDKAKVAAEKRKSNPNKKPRAKQESKTPLPKPIKKKAVPETE</sequence>
<comment type="caution">
    <text evidence="2">The sequence shown here is derived from an EMBL/GenBank/DDBJ whole genome shotgun (WGS) entry which is preliminary data.</text>
</comment>
<gene>
    <name evidence="2" type="ORF">A6770_40675</name>
</gene>
<evidence type="ECO:0000313" key="2">
    <source>
        <dbReference type="EMBL" id="RCJ36250.1"/>
    </source>
</evidence>
<dbReference type="AlphaFoldDB" id="A0A367RKJ5"/>
<keyword evidence="3" id="KW-1185">Reference proteome</keyword>
<feature type="compositionally biased region" description="Basic and acidic residues" evidence="1">
    <location>
        <begin position="224"/>
        <end position="234"/>
    </location>
</feature>
<reference evidence="2" key="1">
    <citation type="submission" date="2016-04" db="EMBL/GenBank/DDBJ databases">
        <authorList>
            <person name="Tabuchi Yagui T.R."/>
        </authorList>
    </citation>
    <scope>NUCLEOTIDE SEQUENCE [LARGE SCALE GENOMIC DNA]</scope>
    <source>
        <strain evidence="2">NIES-26</strain>
    </source>
</reference>